<reference evidence="4 5" key="1">
    <citation type="journal article" date="2014" name="Genome Biol. Evol.">
        <title>The genome of the myxosporean Thelohanellus kitauei shows adaptations to nutrient acquisition within its fish host.</title>
        <authorList>
            <person name="Yang Y."/>
            <person name="Xiong J."/>
            <person name="Zhou Z."/>
            <person name="Huo F."/>
            <person name="Miao W."/>
            <person name="Ran C."/>
            <person name="Liu Y."/>
            <person name="Zhang J."/>
            <person name="Feng J."/>
            <person name="Wang M."/>
            <person name="Wang M."/>
            <person name="Wang L."/>
            <person name="Yao B."/>
        </authorList>
    </citation>
    <scope>NUCLEOTIDE SEQUENCE [LARGE SCALE GENOMIC DNA]</scope>
    <source>
        <strain evidence="4">Wuqing</strain>
    </source>
</reference>
<feature type="chain" id="PRO_5002162641" evidence="3">
    <location>
        <begin position="20"/>
        <end position="472"/>
    </location>
</feature>
<keyword evidence="2" id="KW-0812">Transmembrane</keyword>
<sequence>MTLVCLITQFLLFHKTIYGYEILVPPDDPQYGLDIKYTMKFTHDGHVDVMKVSSEMLKHIKFDERSLSYNFMLHNEMDVGTDARYNIRDSRYVEIFPLNIVIQDILENEFYVFVLEHLFSMEIKTISDKLQMVEREAPLPVMHSQCGKGTLVISGITVVIDFLKDKTPSHVAENPFNETYSTSSTQRLNDEITNKHTGSITHEHTKNEKYSTRRSLRTTIKHGETTESLKQTFESWSHEPSESRNVLIHTSQSSSFKESENKQSSTQPKTTRGSFQHSESRENSPMPARIYSRKPSETKDTSSHSSQSNTPLENQKKQFSTQPTKSPSFHTEKSTDASTNLSRISSPKSSESTVSSARSSESTRLKKSETKQFSTKPAITDSYKPSETTLASTKTSQSSTRKFGVKEEFTTQQTEIKMTESLEIQLSSRKSNSTSVVKYGAVAVAFMLFVSFLAFKNRKRYLTADERRQRSR</sequence>
<name>A0A0C2IPY4_THEKT</name>
<feature type="compositionally biased region" description="Polar residues" evidence="1">
    <location>
        <begin position="303"/>
        <end position="329"/>
    </location>
</feature>
<proteinExistence type="predicted"/>
<evidence type="ECO:0000256" key="3">
    <source>
        <dbReference type="SAM" id="SignalP"/>
    </source>
</evidence>
<feature type="compositionally biased region" description="Polar residues" evidence="1">
    <location>
        <begin position="248"/>
        <end position="277"/>
    </location>
</feature>
<feature type="compositionally biased region" description="Low complexity" evidence="1">
    <location>
        <begin position="345"/>
        <end position="360"/>
    </location>
</feature>
<dbReference type="Proteomes" id="UP000031668">
    <property type="component" value="Unassembled WGS sequence"/>
</dbReference>
<dbReference type="AlphaFoldDB" id="A0A0C2IPY4"/>
<keyword evidence="2" id="KW-0472">Membrane</keyword>
<evidence type="ECO:0000256" key="2">
    <source>
        <dbReference type="SAM" id="Phobius"/>
    </source>
</evidence>
<evidence type="ECO:0000313" key="4">
    <source>
        <dbReference type="EMBL" id="KII67534.1"/>
    </source>
</evidence>
<protein>
    <submittedName>
        <fullName evidence="4">Uncharacterized protein</fullName>
    </submittedName>
</protein>
<keyword evidence="5" id="KW-1185">Reference proteome</keyword>
<feature type="compositionally biased region" description="Basic and acidic residues" evidence="1">
    <location>
        <begin position="201"/>
        <end position="211"/>
    </location>
</feature>
<evidence type="ECO:0000313" key="5">
    <source>
        <dbReference type="Proteomes" id="UP000031668"/>
    </source>
</evidence>
<organism evidence="4 5">
    <name type="scientific">Thelohanellus kitauei</name>
    <name type="common">Myxosporean</name>
    <dbReference type="NCBI Taxonomy" id="669202"/>
    <lineage>
        <taxon>Eukaryota</taxon>
        <taxon>Metazoa</taxon>
        <taxon>Cnidaria</taxon>
        <taxon>Myxozoa</taxon>
        <taxon>Myxosporea</taxon>
        <taxon>Bivalvulida</taxon>
        <taxon>Platysporina</taxon>
        <taxon>Myxobolidae</taxon>
        <taxon>Thelohanellus</taxon>
    </lineage>
</organism>
<comment type="caution">
    <text evidence="4">The sequence shown here is derived from an EMBL/GenBank/DDBJ whole genome shotgun (WGS) entry which is preliminary data.</text>
</comment>
<keyword evidence="3" id="KW-0732">Signal</keyword>
<feature type="compositionally biased region" description="Polar residues" evidence="1">
    <location>
        <begin position="371"/>
        <end position="401"/>
    </location>
</feature>
<feature type="transmembrane region" description="Helical" evidence="2">
    <location>
        <begin position="436"/>
        <end position="455"/>
    </location>
</feature>
<feature type="region of interest" description="Disordered" evidence="1">
    <location>
        <begin position="192"/>
        <end position="401"/>
    </location>
</feature>
<feature type="signal peptide" evidence="3">
    <location>
        <begin position="1"/>
        <end position="19"/>
    </location>
</feature>
<accession>A0A0C2IPY4</accession>
<keyword evidence="2" id="KW-1133">Transmembrane helix</keyword>
<feature type="compositionally biased region" description="Basic and acidic residues" evidence="1">
    <location>
        <begin position="361"/>
        <end position="370"/>
    </location>
</feature>
<gene>
    <name evidence="4" type="ORF">RF11_07612</name>
</gene>
<dbReference type="EMBL" id="JWZT01003140">
    <property type="protein sequence ID" value="KII67534.1"/>
    <property type="molecule type" value="Genomic_DNA"/>
</dbReference>
<evidence type="ECO:0000256" key="1">
    <source>
        <dbReference type="SAM" id="MobiDB-lite"/>
    </source>
</evidence>